<accession>A0A4R2FAY4</accession>
<dbReference type="PROSITE" id="PS00941">
    <property type="entry name" value="CARBOXYLESTERASE_B_2"/>
    <property type="match status" value="1"/>
</dbReference>
<feature type="domain" description="Carboxylesterase type B" evidence="4">
    <location>
        <begin position="379"/>
        <end position="498"/>
    </location>
</feature>
<sequence>MKLLKICLALGCLLSSPFVSAQSAPIVQIQSGRIAGLHQQDVDIFLGIPYAKPPLGELRWQRPLTAPAWRGIQQATTFGPSCMQAPLPNDAAPLPDNYSEDCLTLNIWRPSQLKGPTPVMVWIHGGGFVNGGSASPVYDGAAFARAGVIFVSFNYRLGRLGFFAHPAMDGNMFVGNFGLTDQIKALRWVQDNIIQFGGDPRNVTLFGESAGGYSINALLSSRFGRDLFQKAIIQSGNGRHSLAGEQSWQQAKTIGMAFAAAHGISGTDKAALQALRALPATEITGDLNLWTMAKNHQTYSGPMTDGQVVEKEPQVAYQRGDFARVPLLVGANSADLGFVTTPPVNREAVLAQFGADSSAAAMAYSGITDKNALAYQIAMQKLMLEPARFVARTFAAHNTPVWQYRFGYVAKRQQHNGVGATHASEIPFIFNTLPAVYEGKVTAEDQQVANMMQQYWVNFAKTGTPNGTSLPEWQQYQPTTDRLLWIAPQGISATQSLTDPQQAQLDLVEKLQQ</sequence>
<dbReference type="Pfam" id="PF00135">
    <property type="entry name" value="COesterase"/>
    <property type="match status" value="2"/>
</dbReference>
<dbReference type="InterPro" id="IPR050654">
    <property type="entry name" value="AChE-related_enzymes"/>
</dbReference>
<dbReference type="Proteomes" id="UP000294832">
    <property type="component" value="Unassembled WGS sequence"/>
</dbReference>
<reference evidence="5 6" key="1">
    <citation type="submission" date="2019-03" db="EMBL/GenBank/DDBJ databases">
        <title>Freshwater and sediment microbial communities from various areas in North America, analyzing microbe dynamics in response to fracking.</title>
        <authorList>
            <person name="Lamendella R."/>
        </authorList>
    </citation>
    <scope>NUCLEOTIDE SEQUENCE [LARGE SCALE GENOMIC DNA]</scope>
    <source>
        <strain evidence="5 6">74A</strain>
    </source>
</reference>
<comment type="caution">
    <text evidence="5">The sequence shown here is derived from an EMBL/GenBank/DDBJ whole genome shotgun (WGS) entry which is preliminary data.</text>
</comment>
<dbReference type="Gene3D" id="3.40.50.1820">
    <property type="entry name" value="alpha/beta hydrolase"/>
    <property type="match status" value="1"/>
</dbReference>
<dbReference type="InterPro" id="IPR029058">
    <property type="entry name" value="AB_hydrolase_fold"/>
</dbReference>
<dbReference type="InterPro" id="IPR019819">
    <property type="entry name" value="Carboxylesterase_B_CS"/>
</dbReference>
<dbReference type="PANTHER" id="PTHR43918">
    <property type="entry name" value="ACETYLCHOLINESTERASE"/>
    <property type="match status" value="1"/>
</dbReference>
<comment type="similarity">
    <text evidence="1 3">Belongs to the type-B carboxylesterase/lipase family.</text>
</comment>
<proteinExistence type="inferred from homology"/>
<dbReference type="InterPro" id="IPR002018">
    <property type="entry name" value="CarbesteraseB"/>
</dbReference>
<dbReference type="PANTHER" id="PTHR43918:SF4">
    <property type="entry name" value="CARBOXYLIC ESTER HYDROLASE"/>
    <property type="match status" value="1"/>
</dbReference>
<evidence type="ECO:0000313" key="5">
    <source>
        <dbReference type="EMBL" id="TCN84640.1"/>
    </source>
</evidence>
<feature type="chain" id="PRO_5020828921" description="Carboxylic ester hydrolase" evidence="3">
    <location>
        <begin position="22"/>
        <end position="513"/>
    </location>
</feature>
<dbReference type="OrthoDB" id="9775851at2"/>
<evidence type="ECO:0000313" key="6">
    <source>
        <dbReference type="Proteomes" id="UP000294832"/>
    </source>
</evidence>
<dbReference type="InterPro" id="IPR019826">
    <property type="entry name" value="Carboxylesterase_B_AS"/>
</dbReference>
<gene>
    <name evidence="5" type="ORF">EDC91_11154</name>
</gene>
<dbReference type="GO" id="GO:0052689">
    <property type="term" value="F:carboxylic ester hydrolase activity"/>
    <property type="evidence" value="ECO:0007669"/>
    <property type="project" value="TreeGrafter"/>
</dbReference>
<feature type="signal peptide" evidence="3">
    <location>
        <begin position="1"/>
        <end position="21"/>
    </location>
</feature>
<evidence type="ECO:0000256" key="1">
    <source>
        <dbReference type="ARBA" id="ARBA00005964"/>
    </source>
</evidence>
<dbReference type="AlphaFoldDB" id="A0A4R2FAY4"/>
<name>A0A4R2FAY4_9GAMM</name>
<evidence type="ECO:0000256" key="2">
    <source>
        <dbReference type="ARBA" id="ARBA00022801"/>
    </source>
</evidence>
<protein>
    <recommendedName>
        <fullName evidence="3">Carboxylic ester hydrolase</fullName>
        <ecNumber evidence="3">3.1.1.-</ecNumber>
    </recommendedName>
</protein>
<keyword evidence="6" id="KW-1185">Reference proteome</keyword>
<dbReference type="EC" id="3.1.1.-" evidence="3"/>
<evidence type="ECO:0000259" key="4">
    <source>
        <dbReference type="Pfam" id="PF00135"/>
    </source>
</evidence>
<dbReference type="PROSITE" id="PS00122">
    <property type="entry name" value="CARBOXYLESTERASE_B_1"/>
    <property type="match status" value="1"/>
</dbReference>
<organism evidence="5 6">
    <name type="scientific">Shewanella fodinae</name>
    <dbReference type="NCBI Taxonomy" id="552357"/>
    <lineage>
        <taxon>Bacteria</taxon>
        <taxon>Pseudomonadati</taxon>
        <taxon>Pseudomonadota</taxon>
        <taxon>Gammaproteobacteria</taxon>
        <taxon>Alteromonadales</taxon>
        <taxon>Shewanellaceae</taxon>
        <taxon>Shewanella</taxon>
    </lineage>
</organism>
<dbReference type="RefSeq" id="WP_133038854.1">
    <property type="nucleotide sequence ID" value="NZ_SLWF01000011.1"/>
</dbReference>
<feature type="domain" description="Carboxylesterase type B" evidence="4">
    <location>
        <begin position="24"/>
        <end position="345"/>
    </location>
</feature>
<keyword evidence="2 3" id="KW-0378">Hydrolase</keyword>
<evidence type="ECO:0000256" key="3">
    <source>
        <dbReference type="RuleBase" id="RU361235"/>
    </source>
</evidence>
<dbReference type="EMBL" id="SLWF01000011">
    <property type="protein sequence ID" value="TCN84640.1"/>
    <property type="molecule type" value="Genomic_DNA"/>
</dbReference>
<keyword evidence="3" id="KW-0732">Signal</keyword>
<dbReference type="SUPFAM" id="SSF53474">
    <property type="entry name" value="alpha/beta-Hydrolases"/>
    <property type="match status" value="1"/>
</dbReference>